<comment type="similarity">
    <text evidence="1">Belongs to the Gfo/Idh/MocA family.</text>
</comment>
<dbReference type="SUPFAM" id="SSF51735">
    <property type="entry name" value="NAD(P)-binding Rossmann-fold domains"/>
    <property type="match status" value="1"/>
</dbReference>
<dbReference type="SUPFAM" id="SSF55347">
    <property type="entry name" value="Glyceraldehyde-3-phosphate dehydrogenase-like, C-terminal domain"/>
    <property type="match status" value="1"/>
</dbReference>
<keyword evidence="2" id="KW-0560">Oxidoreductase</keyword>
<dbReference type="GO" id="GO:0016491">
    <property type="term" value="F:oxidoreductase activity"/>
    <property type="evidence" value="ECO:0007669"/>
    <property type="project" value="UniProtKB-KW"/>
</dbReference>
<keyword evidence="6" id="KW-1185">Reference proteome</keyword>
<evidence type="ECO:0000313" key="6">
    <source>
        <dbReference type="Proteomes" id="UP000761534"/>
    </source>
</evidence>
<dbReference type="Pfam" id="PF22725">
    <property type="entry name" value="GFO_IDH_MocA_C3"/>
    <property type="match status" value="1"/>
</dbReference>
<evidence type="ECO:0000259" key="4">
    <source>
        <dbReference type="Pfam" id="PF22725"/>
    </source>
</evidence>
<reference evidence="5" key="1">
    <citation type="journal article" date="2019" name="G3 (Bethesda)">
        <title>Genome Assemblies of Two Rare Opportunistic Yeast Pathogens: Diutina rugosa (syn. Candida rugosa) and Trichomonascus ciferrii (syn. Candida ciferrii).</title>
        <authorList>
            <person name="Mixao V."/>
            <person name="Saus E."/>
            <person name="Hansen A.P."/>
            <person name="Lass-Florl C."/>
            <person name="Gabaldon T."/>
        </authorList>
    </citation>
    <scope>NUCLEOTIDE SEQUENCE</scope>
    <source>
        <strain evidence="5">CBS 4856</strain>
    </source>
</reference>
<sequence>MVVVQKELCIGAVGAGRMGKVHINSLCKTRNVNLVAVCTVVEAEKQWIRENVPNARIYDSFDEFVAQSDIDAIWISGSTHFHEEHLSKALANGKHVCCEKPLSHHKNIAWKMYEQSLKYPHLKAGCAFPRRFSKVYQEARKAIAKGTIGDVIAVRSSSSDLYNPDREQLFKFLRTSGGIFLDMNAHDLDISLFLAGKDSVPETAFAVGTREVYPETAEWNDCDNACGIIRLSNGLVFNTYASRDNRHGSHPTTEIVGTKGRIVVNPEPRGVNVDISTENGTTMVGAAEHWDFFEDGFAREVEAFRDWILYDSEDHAFSLKDAATAVSLAHNLTESFIKNSSVPVKLVD</sequence>
<evidence type="ECO:0000313" key="5">
    <source>
        <dbReference type="EMBL" id="KAA8915162.1"/>
    </source>
</evidence>
<gene>
    <name evidence="5" type="ORF">TRICI_002707</name>
</gene>
<dbReference type="EMBL" id="SWFS01000182">
    <property type="protein sequence ID" value="KAA8915162.1"/>
    <property type="molecule type" value="Genomic_DNA"/>
</dbReference>
<name>A0A642VBS9_9ASCO</name>
<dbReference type="InterPro" id="IPR036291">
    <property type="entry name" value="NAD(P)-bd_dom_sf"/>
</dbReference>
<dbReference type="VEuPathDB" id="FungiDB:TRICI_002707"/>
<feature type="domain" description="Gfo/Idh/MocA-like oxidoreductase N-terminal" evidence="3">
    <location>
        <begin position="10"/>
        <end position="106"/>
    </location>
</feature>
<dbReference type="InterPro" id="IPR055170">
    <property type="entry name" value="GFO_IDH_MocA-like_dom"/>
</dbReference>
<evidence type="ECO:0008006" key="7">
    <source>
        <dbReference type="Google" id="ProtNLM"/>
    </source>
</evidence>
<dbReference type="GO" id="GO:0005737">
    <property type="term" value="C:cytoplasm"/>
    <property type="evidence" value="ECO:0007669"/>
    <property type="project" value="TreeGrafter"/>
</dbReference>
<evidence type="ECO:0000256" key="2">
    <source>
        <dbReference type="ARBA" id="ARBA00023002"/>
    </source>
</evidence>
<dbReference type="InterPro" id="IPR000683">
    <property type="entry name" value="Gfo/Idh/MocA-like_OxRdtase_N"/>
</dbReference>
<dbReference type="Gene3D" id="3.40.50.720">
    <property type="entry name" value="NAD(P)-binding Rossmann-like Domain"/>
    <property type="match status" value="1"/>
</dbReference>
<dbReference type="Proteomes" id="UP000761534">
    <property type="component" value="Unassembled WGS sequence"/>
</dbReference>
<protein>
    <recommendedName>
        <fullName evidence="7">Gfo/Idh/MocA-like oxidoreductase N-terminal domain-containing protein</fullName>
    </recommendedName>
</protein>
<dbReference type="GO" id="GO:0000166">
    <property type="term" value="F:nucleotide binding"/>
    <property type="evidence" value="ECO:0007669"/>
    <property type="project" value="InterPro"/>
</dbReference>
<accession>A0A642VBS9</accession>
<evidence type="ECO:0000259" key="3">
    <source>
        <dbReference type="Pfam" id="PF01408"/>
    </source>
</evidence>
<comment type="caution">
    <text evidence="5">The sequence shown here is derived from an EMBL/GenBank/DDBJ whole genome shotgun (WGS) entry which is preliminary data.</text>
</comment>
<evidence type="ECO:0000256" key="1">
    <source>
        <dbReference type="ARBA" id="ARBA00010928"/>
    </source>
</evidence>
<dbReference type="AlphaFoldDB" id="A0A642VBS9"/>
<dbReference type="Pfam" id="PF01408">
    <property type="entry name" value="GFO_IDH_MocA"/>
    <property type="match status" value="1"/>
</dbReference>
<feature type="domain" description="GFO/IDH/MocA-like oxidoreductase" evidence="4">
    <location>
        <begin position="136"/>
        <end position="263"/>
    </location>
</feature>
<dbReference type="GO" id="GO:0006740">
    <property type="term" value="P:NADPH regeneration"/>
    <property type="evidence" value="ECO:0007669"/>
    <property type="project" value="TreeGrafter"/>
</dbReference>
<dbReference type="Gene3D" id="3.30.360.10">
    <property type="entry name" value="Dihydrodipicolinate Reductase, domain 2"/>
    <property type="match status" value="1"/>
</dbReference>
<dbReference type="OrthoDB" id="446809at2759"/>
<proteinExistence type="inferred from homology"/>
<dbReference type="PANTHER" id="PTHR42840:SF3">
    <property type="entry name" value="BINDING ROSSMANN FOLD OXIDOREDUCTASE, PUTATIVE (AFU_ORTHOLOGUE AFUA_2G10240)-RELATED"/>
    <property type="match status" value="1"/>
</dbReference>
<organism evidence="5 6">
    <name type="scientific">Trichomonascus ciferrii</name>
    <dbReference type="NCBI Taxonomy" id="44093"/>
    <lineage>
        <taxon>Eukaryota</taxon>
        <taxon>Fungi</taxon>
        <taxon>Dikarya</taxon>
        <taxon>Ascomycota</taxon>
        <taxon>Saccharomycotina</taxon>
        <taxon>Dipodascomycetes</taxon>
        <taxon>Dipodascales</taxon>
        <taxon>Trichomonascaceae</taxon>
        <taxon>Trichomonascus</taxon>
        <taxon>Trichomonascus ciferrii complex</taxon>
    </lineage>
</organism>
<dbReference type="PANTHER" id="PTHR42840">
    <property type="entry name" value="NAD(P)-BINDING ROSSMANN-FOLD SUPERFAMILY PROTEIN-RELATED"/>
    <property type="match status" value="1"/>
</dbReference>